<name>A0ABU1SC53_9MICO</name>
<feature type="domain" description="Alcohol dehydrogenase-like N-terminal" evidence="9">
    <location>
        <begin position="47"/>
        <end position="168"/>
    </location>
</feature>
<evidence type="ECO:0000256" key="4">
    <source>
        <dbReference type="ARBA" id="ARBA00022723"/>
    </source>
</evidence>
<comment type="caution">
    <text evidence="10">The sequence shown here is derived from an EMBL/GenBank/DDBJ whole genome shotgun (WGS) entry which is preliminary data.</text>
</comment>
<dbReference type="InterPro" id="IPR036291">
    <property type="entry name" value="NAD(P)-bd_dom_sf"/>
</dbReference>
<proteinExistence type="inferred from homology"/>
<dbReference type="RefSeq" id="WP_310019767.1">
    <property type="nucleotide sequence ID" value="NZ_JAVDUM010000007.1"/>
</dbReference>
<dbReference type="Proteomes" id="UP001259347">
    <property type="component" value="Unassembled WGS sequence"/>
</dbReference>
<dbReference type="SUPFAM" id="SSF51735">
    <property type="entry name" value="NAD(P)-binding Rossmann-fold domains"/>
    <property type="match status" value="1"/>
</dbReference>
<evidence type="ECO:0000259" key="9">
    <source>
        <dbReference type="Pfam" id="PF08240"/>
    </source>
</evidence>
<evidence type="ECO:0000256" key="6">
    <source>
        <dbReference type="ARBA" id="ARBA00023002"/>
    </source>
</evidence>
<dbReference type="InterPro" id="IPR013154">
    <property type="entry name" value="ADH-like_N"/>
</dbReference>
<dbReference type="Gene3D" id="3.40.50.720">
    <property type="entry name" value="NAD(P)-binding Rossmann-like Domain"/>
    <property type="match status" value="1"/>
</dbReference>
<keyword evidence="6" id="KW-0560">Oxidoreductase</keyword>
<accession>A0ABU1SC53</accession>
<keyword evidence="7" id="KW-0520">NAD</keyword>
<evidence type="ECO:0000259" key="8">
    <source>
        <dbReference type="Pfam" id="PF01262"/>
    </source>
</evidence>
<dbReference type="InterPro" id="IPR011032">
    <property type="entry name" value="GroES-like_sf"/>
</dbReference>
<evidence type="ECO:0000256" key="3">
    <source>
        <dbReference type="ARBA" id="ARBA00013190"/>
    </source>
</evidence>
<dbReference type="InterPro" id="IPR007698">
    <property type="entry name" value="AlaDH/PNT_NAD(H)-bd"/>
</dbReference>
<organism evidence="10 11">
    <name type="scientific">Microbacterium resistens</name>
    <dbReference type="NCBI Taxonomy" id="156977"/>
    <lineage>
        <taxon>Bacteria</taxon>
        <taxon>Bacillati</taxon>
        <taxon>Actinomycetota</taxon>
        <taxon>Actinomycetes</taxon>
        <taxon>Micrococcales</taxon>
        <taxon>Microbacteriaceae</taxon>
        <taxon>Microbacterium</taxon>
    </lineage>
</organism>
<reference evidence="10 11" key="1">
    <citation type="submission" date="2023-07" db="EMBL/GenBank/DDBJ databases">
        <title>Sorghum-associated microbial communities from plants grown in Nebraska, USA.</title>
        <authorList>
            <person name="Schachtman D."/>
        </authorList>
    </citation>
    <scope>NUCLEOTIDE SEQUENCE [LARGE SCALE GENOMIC DNA]</scope>
    <source>
        <strain evidence="10 11">2980</strain>
    </source>
</reference>
<comment type="similarity">
    <text evidence="2">Belongs to the zinc-containing alcohol dehydrogenase family.</text>
</comment>
<dbReference type="PANTHER" id="PTHR42940">
    <property type="entry name" value="ALCOHOL DEHYDROGENASE 1-RELATED"/>
    <property type="match status" value="1"/>
</dbReference>
<dbReference type="Pfam" id="PF08240">
    <property type="entry name" value="ADH_N"/>
    <property type="match status" value="1"/>
</dbReference>
<dbReference type="EC" id="1.1.1.1" evidence="3"/>
<evidence type="ECO:0000256" key="2">
    <source>
        <dbReference type="ARBA" id="ARBA00008072"/>
    </source>
</evidence>
<sequence length="392" mass="39236">MRAVLAPSGEPVHRHDVTLRPAATAMVWIGPGQPHQAMAVPGVALAPHDVLVAVELSTICGSDILTVQGRRPAPAPLVLGHESVGRVIAIGESGSAAVDGSPLRVGDRVVWSMTVSCGACDRCASGIPQRCRRLATYGHARIEPRWELTGGFGGHVHLRDGTAIVRVPEALPAATLAPVPCATALAWAALARAGRVHEPSGARVVVFGAGMVGLTAAAIAVEEGATVLLVDSDPGRRAIAGRFGLVATTPDAVAEAAADIVIEASGRDVSAAIAAADVGGAVVLVGSVFPTESAGPAGTAGSVPDPGPVAPVSPDPVALDSERIVRGLVTVAGVDGYTGEELAAAVAFMAGRGRAYPFAELVGAIHPLAAVDEALAAAASPDAPLRVGLAPR</sequence>
<dbReference type="SUPFAM" id="SSF50129">
    <property type="entry name" value="GroES-like"/>
    <property type="match status" value="1"/>
</dbReference>
<evidence type="ECO:0000256" key="1">
    <source>
        <dbReference type="ARBA" id="ARBA00001947"/>
    </source>
</evidence>
<dbReference type="Gene3D" id="3.90.180.10">
    <property type="entry name" value="Medium-chain alcohol dehydrogenases, catalytic domain"/>
    <property type="match status" value="1"/>
</dbReference>
<evidence type="ECO:0000256" key="7">
    <source>
        <dbReference type="ARBA" id="ARBA00023027"/>
    </source>
</evidence>
<evidence type="ECO:0000313" key="10">
    <source>
        <dbReference type="EMBL" id="MDR6867196.1"/>
    </source>
</evidence>
<keyword evidence="11" id="KW-1185">Reference proteome</keyword>
<evidence type="ECO:0000256" key="5">
    <source>
        <dbReference type="ARBA" id="ARBA00022833"/>
    </source>
</evidence>
<dbReference type="Pfam" id="PF01262">
    <property type="entry name" value="AlaDh_PNT_C"/>
    <property type="match status" value="1"/>
</dbReference>
<evidence type="ECO:0000313" key="11">
    <source>
        <dbReference type="Proteomes" id="UP001259347"/>
    </source>
</evidence>
<comment type="cofactor">
    <cofactor evidence="1">
        <name>Zn(2+)</name>
        <dbReference type="ChEBI" id="CHEBI:29105"/>
    </cofactor>
</comment>
<keyword evidence="4" id="KW-0479">Metal-binding</keyword>
<protein>
    <recommendedName>
        <fullName evidence="3">alcohol dehydrogenase</fullName>
        <ecNumber evidence="3">1.1.1.1</ecNumber>
    </recommendedName>
</protein>
<dbReference type="PANTHER" id="PTHR42940:SF3">
    <property type="entry name" value="ALCOHOL DEHYDROGENASE 1-RELATED"/>
    <property type="match status" value="1"/>
</dbReference>
<dbReference type="EMBL" id="JAVDUM010000007">
    <property type="protein sequence ID" value="MDR6867196.1"/>
    <property type="molecule type" value="Genomic_DNA"/>
</dbReference>
<keyword evidence="5" id="KW-0862">Zinc</keyword>
<gene>
    <name evidence="10" type="ORF">J2Y69_001797</name>
</gene>
<feature type="domain" description="Alanine dehydrogenase/pyridine nucleotide transhydrogenase NAD(H)-binding" evidence="8">
    <location>
        <begin position="193"/>
        <end position="277"/>
    </location>
</feature>